<reference evidence="3" key="1">
    <citation type="submission" date="2023-01" db="EMBL/GenBank/DDBJ databases">
        <title>Draft genome sequence of Nocardiopsis sp. LSu2-4 isolated from halophytes.</title>
        <authorList>
            <person name="Duangmal K."/>
            <person name="Chantavorakit T."/>
        </authorList>
    </citation>
    <scope>NUCLEOTIDE SEQUENCE</scope>
    <source>
        <strain evidence="3">LSu2-4</strain>
    </source>
</reference>
<keyword evidence="1" id="KW-0119">Carbohydrate metabolism</keyword>
<dbReference type="HAMAP" id="MF_01270">
    <property type="entry name" value="AnhMurNAc_kinase"/>
    <property type="match status" value="1"/>
</dbReference>
<comment type="function">
    <text evidence="1">Catalyzes the specific phosphorylation of 1,6-anhydro-N-acetylmuramic acid (anhMurNAc) with the simultaneous cleavage of the 1,6-anhydro ring, generating MurNAc-6-P. Is required for the utilization of anhMurNAc either imported from the medium or derived from its own cell wall murein, and thus plays a role in cell wall recycling.</text>
</comment>
<keyword evidence="1" id="KW-0547">Nucleotide-binding</keyword>
<dbReference type="Pfam" id="PF03702">
    <property type="entry name" value="AnmK"/>
    <property type="match status" value="1"/>
</dbReference>
<dbReference type="InterPro" id="IPR005338">
    <property type="entry name" value="Anhydro_N_Ac-Mur_kinase"/>
</dbReference>
<proteinExistence type="inferred from homology"/>
<evidence type="ECO:0000313" key="3">
    <source>
        <dbReference type="EMBL" id="MDA2805227.1"/>
    </source>
</evidence>
<comment type="pathway">
    <text evidence="1">Cell wall biogenesis; peptidoglycan recycling.</text>
</comment>
<dbReference type="GO" id="GO:0016301">
    <property type="term" value="F:kinase activity"/>
    <property type="evidence" value="ECO:0007669"/>
    <property type="project" value="UniProtKB-KW"/>
</dbReference>
<accession>A0ABT4TMA0</accession>
<sequence>MVPVIVIGLSSGTSVDGIDAAAADLRLEGDEVRLDPLGHLTAPYPPAVRDAVLAALPPAATTLEQVCRIDTGIGRAFADAARTAVAELCPGGTADLAVSHGQTLYHWVEDGAVRGSLQLGQPAWITEATGLPVVSDVRAADIAAGGQGAPLASVFDVLWLSGRGAPAAALNIGGIANLTVVAPDAPPVAFDTGPGNALLDAAAALAPGTGRMDAGGERALRGQVVPELMERLLAEPYFARPAPKTTGKELFNADYLERALAGVDASWDDVFATLTDLTAVTIADACKAHGVGEVVASGGGVHNHGLMQVLRAALAPAPVRGSEALGVGPDAKEAYLFALLGFLTWHGIPSTVPECTGAAHPVLSGRVGRPGPDAPLPARLRISGDAHSGV</sequence>
<dbReference type="RefSeq" id="WP_270677884.1">
    <property type="nucleotide sequence ID" value="NZ_JAQFWP010000018.1"/>
</dbReference>
<gene>
    <name evidence="1" type="primary">anmK</name>
    <name evidence="3" type="ORF">O4U47_11965</name>
</gene>
<dbReference type="EMBL" id="JAQFWP010000018">
    <property type="protein sequence ID" value="MDA2805227.1"/>
    <property type="molecule type" value="Genomic_DNA"/>
</dbReference>
<comment type="similarity">
    <text evidence="1">Belongs to the anhydro-N-acetylmuramic acid kinase family.</text>
</comment>
<dbReference type="NCBIfam" id="NF007146">
    <property type="entry name" value="PRK09585.2-6"/>
    <property type="match status" value="1"/>
</dbReference>
<protein>
    <recommendedName>
        <fullName evidence="1">Anhydro-N-acetylmuramic acid kinase</fullName>
        <ecNumber evidence="1">2.7.1.170</ecNumber>
    </recommendedName>
    <alternativeName>
        <fullName evidence="1">AnhMurNAc kinase</fullName>
    </alternativeName>
</protein>
<keyword evidence="1 3" id="KW-0808">Transferase</keyword>
<dbReference type="SUPFAM" id="SSF53067">
    <property type="entry name" value="Actin-like ATPase domain"/>
    <property type="match status" value="1"/>
</dbReference>
<keyword evidence="1" id="KW-0067">ATP-binding</keyword>
<organism evidence="3 4">
    <name type="scientific">Nocardiopsis suaedae</name>
    <dbReference type="NCBI Taxonomy" id="3018444"/>
    <lineage>
        <taxon>Bacteria</taxon>
        <taxon>Bacillati</taxon>
        <taxon>Actinomycetota</taxon>
        <taxon>Actinomycetes</taxon>
        <taxon>Streptosporangiales</taxon>
        <taxon>Nocardiopsidaceae</taxon>
        <taxon>Nocardiopsis</taxon>
    </lineage>
</organism>
<evidence type="ECO:0000256" key="1">
    <source>
        <dbReference type="HAMAP-Rule" id="MF_01270"/>
    </source>
</evidence>
<evidence type="ECO:0000256" key="2">
    <source>
        <dbReference type="SAM" id="MobiDB-lite"/>
    </source>
</evidence>
<dbReference type="PANTHER" id="PTHR30605">
    <property type="entry name" value="ANHYDRO-N-ACETYLMURAMIC ACID KINASE"/>
    <property type="match status" value="1"/>
</dbReference>
<dbReference type="PANTHER" id="PTHR30605:SF0">
    <property type="entry name" value="ANHYDRO-N-ACETYLMURAMIC ACID KINASE"/>
    <property type="match status" value="1"/>
</dbReference>
<comment type="pathway">
    <text evidence="1">Amino-sugar metabolism; 1,6-anhydro-N-acetylmuramate degradation.</text>
</comment>
<evidence type="ECO:0000313" key="4">
    <source>
        <dbReference type="Proteomes" id="UP001165685"/>
    </source>
</evidence>
<dbReference type="Proteomes" id="UP001165685">
    <property type="component" value="Unassembled WGS sequence"/>
</dbReference>
<dbReference type="InterPro" id="IPR043129">
    <property type="entry name" value="ATPase_NBD"/>
</dbReference>
<comment type="caution">
    <text evidence="3">The sequence shown here is derived from an EMBL/GenBank/DDBJ whole genome shotgun (WGS) entry which is preliminary data.</text>
</comment>
<keyword evidence="4" id="KW-1185">Reference proteome</keyword>
<comment type="catalytic activity">
    <reaction evidence="1">
        <text>1,6-anhydro-N-acetyl-beta-muramate + ATP + H2O = N-acetyl-D-muramate 6-phosphate + ADP + H(+)</text>
        <dbReference type="Rhea" id="RHEA:24952"/>
        <dbReference type="ChEBI" id="CHEBI:15377"/>
        <dbReference type="ChEBI" id="CHEBI:15378"/>
        <dbReference type="ChEBI" id="CHEBI:30616"/>
        <dbReference type="ChEBI" id="CHEBI:58690"/>
        <dbReference type="ChEBI" id="CHEBI:58722"/>
        <dbReference type="ChEBI" id="CHEBI:456216"/>
        <dbReference type="EC" id="2.7.1.170"/>
    </reaction>
</comment>
<keyword evidence="1 3" id="KW-0418">Kinase</keyword>
<dbReference type="Gene3D" id="3.30.420.40">
    <property type="match status" value="2"/>
</dbReference>
<name>A0ABT4TMA0_9ACTN</name>
<feature type="binding site" evidence="1">
    <location>
        <begin position="12"/>
        <end position="19"/>
    </location>
    <ligand>
        <name>ATP</name>
        <dbReference type="ChEBI" id="CHEBI:30616"/>
    </ligand>
</feature>
<dbReference type="EC" id="2.7.1.170" evidence="1"/>
<feature type="region of interest" description="Disordered" evidence="2">
    <location>
        <begin position="366"/>
        <end position="390"/>
    </location>
</feature>